<feature type="transmembrane region" description="Helical" evidence="8">
    <location>
        <begin position="35"/>
        <end position="56"/>
    </location>
</feature>
<dbReference type="SUPFAM" id="SSF46579">
    <property type="entry name" value="Prefoldin"/>
    <property type="match status" value="1"/>
</dbReference>
<evidence type="ECO:0000256" key="8">
    <source>
        <dbReference type="SAM" id="Phobius"/>
    </source>
</evidence>
<comment type="similarity">
    <text evidence="2">Belongs to the prefoldin subunit beta family.</text>
</comment>
<evidence type="ECO:0008006" key="11">
    <source>
        <dbReference type="Google" id="ProtNLM"/>
    </source>
</evidence>
<dbReference type="PANTHER" id="PTHR46187:SF3">
    <property type="entry name" value="ALKALINE CERAMIDASE 3"/>
    <property type="match status" value="1"/>
</dbReference>
<evidence type="ECO:0000256" key="7">
    <source>
        <dbReference type="ARBA" id="ARBA00023136"/>
    </source>
</evidence>
<keyword evidence="5" id="KW-0378">Hydrolase</keyword>
<organism evidence="9 10">
    <name type="scientific">Humicola insolens</name>
    <name type="common">Soft-rot fungus</name>
    <dbReference type="NCBI Taxonomy" id="85995"/>
    <lineage>
        <taxon>Eukaryota</taxon>
        <taxon>Fungi</taxon>
        <taxon>Dikarya</taxon>
        <taxon>Ascomycota</taxon>
        <taxon>Pezizomycotina</taxon>
        <taxon>Sordariomycetes</taxon>
        <taxon>Sordariomycetidae</taxon>
        <taxon>Sordariales</taxon>
        <taxon>Chaetomiaceae</taxon>
        <taxon>Mycothermus</taxon>
    </lineage>
</organism>
<comment type="caution">
    <text evidence="9">The sequence shown here is derived from an EMBL/GenBank/DDBJ whole genome shotgun (WGS) entry which is preliminary data.</text>
</comment>
<feature type="transmembrane region" description="Helical" evidence="8">
    <location>
        <begin position="241"/>
        <end position="260"/>
    </location>
</feature>
<keyword evidence="7 8" id="KW-0472">Membrane</keyword>
<dbReference type="InterPro" id="IPR009053">
    <property type="entry name" value="Prefoldin"/>
</dbReference>
<dbReference type="InterPro" id="IPR008901">
    <property type="entry name" value="ACER"/>
</dbReference>
<dbReference type="CDD" id="cd23164">
    <property type="entry name" value="Prefoldin_1"/>
    <property type="match status" value="1"/>
</dbReference>
<comment type="similarity">
    <text evidence="3">Belongs to the alkaline ceramidase family.</text>
</comment>
<feature type="transmembrane region" description="Helical" evidence="8">
    <location>
        <begin position="193"/>
        <end position="212"/>
    </location>
</feature>
<feature type="transmembrane region" description="Helical" evidence="8">
    <location>
        <begin position="126"/>
        <end position="145"/>
    </location>
</feature>
<proteinExistence type="inferred from homology"/>
<evidence type="ECO:0000256" key="6">
    <source>
        <dbReference type="ARBA" id="ARBA00022989"/>
    </source>
</evidence>
<accession>A0ABR3VGC2</accession>
<feature type="transmembrane region" description="Helical" evidence="8">
    <location>
        <begin position="151"/>
        <end position="172"/>
    </location>
</feature>
<evidence type="ECO:0000256" key="3">
    <source>
        <dbReference type="ARBA" id="ARBA00009780"/>
    </source>
</evidence>
<evidence type="ECO:0000256" key="1">
    <source>
        <dbReference type="ARBA" id="ARBA00004141"/>
    </source>
</evidence>
<dbReference type="PANTHER" id="PTHR46187">
    <property type="entry name" value="ALKALINE CERAMIDASE 3"/>
    <property type="match status" value="1"/>
</dbReference>
<dbReference type="EMBL" id="JAZGSY010000101">
    <property type="protein sequence ID" value="KAL1840742.1"/>
    <property type="molecule type" value="Genomic_DNA"/>
</dbReference>
<evidence type="ECO:0000256" key="2">
    <source>
        <dbReference type="ARBA" id="ARBA00008045"/>
    </source>
</evidence>
<keyword evidence="4 8" id="KW-0812">Transmembrane</keyword>
<feature type="transmembrane region" description="Helical" evidence="8">
    <location>
        <begin position="68"/>
        <end position="90"/>
    </location>
</feature>
<sequence length="448" mass="50805">MGLVSALQIPYRESREGFWGDQTSTLNWCEEDYNISFYCAEVVNTLTNLVFMWLGLRGLRDVISFGHSRVFILVFLGYMVVGLGSMAFHTTLKYEMQLADELPMIYTVCIMAFATFGYKRAPKVQALIATGLVGLAVFITVYYLYAQDPVFHQVAYGLLTLSTVCRGFYVMERHVRPRLKQRNPAEVEWYMRNMYKLAVSGIGMFLAGFFIWNIDNIFCHHLTASKNRILLPWSVLLEGHGWWHILTGLAYHMILWRVWLNRCLDGKETEFMLDWVPLRSVPRVVPRVGGAVQGNGFRKTQARLILNPGIPNPPGQHLSRKNTVTQPKMSISNEALQKLVREIESQAVAAQQQISLVRTQVAAKQREMRLAQLTRNEIAALPADTAVYEGVGKMFVAVPVPAMQDKLGSQIKEIEAEVDGLGKRLHYLETTAKNSQEHIKKMLKGGSQ</sequence>
<dbReference type="InterPro" id="IPR002777">
    <property type="entry name" value="PFD_beta-like"/>
</dbReference>
<evidence type="ECO:0000313" key="9">
    <source>
        <dbReference type="EMBL" id="KAL1840742.1"/>
    </source>
</evidence>
<reference evidence="9 10" key="1">
    <citation type="journal article" date="2024" name="Commun. Biol.">
        <title>Comparative genomic analysis of thermophilic fungi reveals convergent evolutionary adaptations and gene losses.</title>
        <authorList>
            <person name="Steindorff A.S."/>
            <person name="Aguilar-Pontes M.V."/>
            <person name="Robinson A.J."/>
            <person name="Andreopoulos B."/>
            <person name="LaButti K."/>
            <person name="Kuo A."/>
            <person name="Mondo S."/>
            <person name="Riley R."/>
            <person name="Otillar R."/>
            <person name="Haridas S."/>
            <person name="Lipzen A."/>
            <person name="Grimwood J."/>
            <person name="Schmutz J."/>
            <person name="Clum A."/>
            <person name="Reid I.D."/>
            <person name="Moisan M.C."/>
            <person name="Butler G."/>
            <person name="Nguyen T.T.M."/>
            <person name="Dewar K."/>
            <person name="Conant G."/>
            <person name="Drula E."/>
            <person name="Henrissat B."/>
            <person name="Hansel C."/>
            <person name="Singer S."/>
            <person name="Hutchinson M.I."/>
            <person name="de Vries R.P."/>
            <person name="Natvig D.O."/>
            <person name="Powell A.J."/>
            <person name="Tsang A."/>
            <person name="Grigoriev I.V."/>
        </authorList>
    </citation>
    <scope>NUCLEOTIDE SEQUENCE [LARGE SCALE GENOMIC DNA]</scope>
    <source>
        <strain evidence="9 10">CBS 620.91</strain>
    </source>
</reference>
<comment type="subcellular location">
    <subcellularLocation>
        <location evidence="1">Membrane</location>
        <topology evidence="1">Multi-pass membrane protein</topology>
    </subcellularLocation>
</comment>
<gene>
    <name evidence="9" type="ORF">VTJ49DRAFT_182</name>
</gene>
<name>A0ABR3VGC2_HUMIN</name>
<evidence type="ECO:0000256" key="4">
    <source>
        <dbReference type="ARBA" id="ARBA00022692"/>
    </source>
</evidence>
<dbReference type="Pfam" id="PF01920">
    <property type="entry name" value="Prefoldin_2"/>
    <property type="match status" value="1"/>
</dbReference>
<keyword evidence="6 8" id="KW-1133">Transmembrane helix</keyword>
<feature type="transmembrane region" description="Helical" evidence="8">
    <location>
        <begin position="102"/>
        <end position="119"/>
    </location>
</feature>
<evidence type="ECO:0000256" key="5">
    <source>
        <dbReference type="ARBA" id="ARBA00022801"/>
    </source>
</evidence>
<protein>
    <recommendedName>
        <fullName evidence="11">Alkaline phytoceramidase</fullName>
    </recommendedName>
</protein>
<dbReference type="Gene3D" id="1.10.287.370">
    <property type="match status" value="1"/>
</dbReference>
<dbReference type="Pfam" id="PF05875">
    <property type="entry name" value="Ceramidase"/>
    <property type="match status" value="1"/>
</dbReference>
<dbReference type="Proteomes" id="UP001583172">
    <property type="component" value="Unassembled WGS sequence"/>
</dbReference>
<keyword evidence="10" id="KW-1185">Reference proteome</keyword>
<evidence type="ECO:0000313" key="10">
    <source>
        <dbReference type="Proteomes" id="UP001583172"/>
    </source>
</evidence>